<dbReference type="InterPro" id="IPR005545">
    <property type="entry name" value="YCII"/>
</dbReference>
<evidence type="ECO:0000313" key="4">
    <source>
        <dbReference type="Proteomes" id="UP000051386"/>
    </source>
</evidence>
<feature type="domain" description="YCII-related" evidence="2">
    <location>
        <begin position="3"/>
        <end position="115"/>
    </location>
</feature>
<name>A0A0R0D1P0_9GAMM</name>
<gene>
    <name evidence="3" type="ORF">ABB28_03900</name>
</gene>
<dbReference type="PATRIC" id="fig|517011.3.peg.152"/>
<evidence type="ECO:0000259" key="2">
    <source>
        <dbReference type="Pfam" id="PF03795"/>
    </source>
</evidence>
<dbReference type="Gene3D" id="3.30.70.1060">
    <property type="entry name" value="Dimeric alpha+beta barrel"/>
    <property type="match status" value="1"/>
</dbReference>
<keyword evidence="4" id="KW-1185">Reference proteome</keyword>
<dbReference type="AlphaFoldDB" id="A0A0R0D1P0"/>
<reference evidence="3 4" key="1">
    <citation type="submission" date="2015-05" db="EMBL/GenBank/DDBJ databases">
        <title>Genome sequencing and analysis of members of genus Stenotrophomonas.</title>
        <authorList>
            <person name="Patil P.P."/>
            <person name="Midha S."/>
            <person name="Patil P.B."/>
        </authorList>
    </citation>
    <scope>NUCLEOTIDE SEQUENCE [LARGE SCALE GENOMIC DNA]</scope>
    <source>
        <strain evidence="3 4">DSM 21508</strain>
    </source>
</reference>
<proteinExistence type="inferred from homology"/>
<dbReference type="PANTHER" id="PTHR35174">
    <property type="entry name" value="BLL7171 PROTEIN-RELATED"/>
    <property type="match status" value="1"/>
</dbReference>
<evidence type="ECO:0000313" key="3">
    <source>
        <dbReference type="EMBL" id="KRG76093.1"/>
    </source>
</evidence>
<comment type="caution">
    <text evidence="3">The sequence shown here is derived from an EMBL/GenBank/DDBJ whole genome shotgun (WGS) entry which is preliminary data.</text>
</comment>
<comment type="similarity">
    <text evidence="1">Belongs to the YciI family.</text>
</comment>
<dbReference type="Pfam" id="PF03795">
    <property type="entry name" value="YCII"/>
    <property type="match status" value="1"/>
</dbReference>
<evidence type="ECO:0000256" key="1">
    <source>
        <dbReference type="ARBA" id="ARBA00007689"/>
    </source>
</evidence>
<dbReference type="InterPro" id="IPR011008">
    <property type="entry name" value="Dimeric_a/b-barrel"/>
</dbReference>
<dbReference type="EMBL" id="LDJK01000011">
    <property type="protein sequence ID" value="KRG76093.1"/>
    <property type="molecule type" value="Genomic_DNA"/>
</dbReference>
<accession>A0A0R0D1P0</accession>
<dbReference type="SUPFAM" id="SSF54909">
    <property type="entry name" value="Dimeric alpha+beta barrel"/>
    <property type="match status" value="1"/>
</dbReference>
<organism evidence="3 4">
    <name type="scientific">Stenotrophomonas chelatiphaga</name>
    <dbReference type="NCBI Taxonomy" id="517011"/>
    <lineage>
        <taxon>Bacteria</taxon>
        <taxon>Pseudomonadati</taxon>
        <taxon>Pseudomonadota</taxon>
        <taxon>Gammaproteobacteria</taxon>
        <taxon>Lysobacterales</taxon>
        <taxon>Lysobacteraceae</taxon>
        <taxon>Stenotrophomonas</taxon>
    </lineage>
</organism>
<dbReference type="PANTHER" id="PTHR35174:SF3">
    <property type="entry name" value="BLL7171 PROTEIN"/>
    <property type="match status" value="1"/>
</dbReference>
<sequence length="125" mass="13762">MPQYALLIYIDPALLGALPGAEFDALMRACLQHADALQAEGTLLASQKLQPIEQARTLRVRSGQERVLDGPFAETRELLAGFNLIQAPDHDSALRIARGFPWARFGSIEVRPLEDLDAERLRVGA</sequence>
<dbReference type="RefSeq" id="WP_057507367.1">
    <property type="nucleotide sequence ID" value="NZ_DAMBRS010000011.1"/>
</dbReference>
<dbReference type="Proteomes" id="UP000051386">
    <property type="component" value="Unassembled WGS sequence"/>
</dbReference>
<protein>
    <recommendedName>
        <fullName evidence="2">YCII-related domain-containing protein</fullName>
    </recommendedName>
</protein>